<dbReference type="InterPro" id="IPR012910">
    <property type="entry name" value="Plug_dom"/>
</dbReference>
<dbReference type="Pfam" id="PF00593">
    <property type="entry name" value="TonB_dep_Rec_b-barrel"/>
    <property type="match status" value="1"/>
</dbReference>
<dbReference type="InterPro" id="IPR000531">
    <property type="entry name" value="Beta-barrel_TonB"/>
</dbReference>
<evidence type="ECO:0000256" key="6">
    <source>
        <dbReference type="ARBA" id="ARBA00023136"/>
    </source>
</evidence>
<dbReference type="Gene3D" id="2.40.170.20">
    <property type="entry name" value="TonB-dependent receptor, beta-barrel domain"/>
    <property type="match status" value="1"/>
</dbReference>
<dbReference type="EMBL" id="VORY01000002">
    <property type="protein sequence ID" value="TXD95176.1"/>
    <property type="molecule type" value="Genomic_DNA"/>
</dbReference>
<evidence type="ECO:0000256" key="10">
    <source>
        <dbReference type="SAM" id="SignalP"/>
    </source>
</evidence>
<gene>
    <name evidence="13" type="ORF">ES724_03210</name>
</gene>
<evidence type="ECO:0000313" key="13">
    <source>
        <dbReference type="EMBL" id="TXD95176.1"/>
    </source>
</evidence>
<dbReference type="PANTHER" id="PTHR30069:SF40">
    <property type="entry name" value="TONB-DEPENDENT RECEPTOR NMB0964-RELATED"/>
    <property type="match status" value="1"/>
</dbReference>
<dbReference type="InterPro" id="IPR008969">
    <property type="entry name" value="CarboxyPept-like_regulatory"/>
</dbReference>
<protein>
    <submittedName>
        <fullName evidence="13">TonB-dependent receptor</fullName>
    </submittedName>
</protein>
<dbReference type="AlphaFoldDB" id="A0A5C6ZYH2"/>
<dbReference type="PANTHER" id="PTHR30069">
    <property type="entry name" value="TONB-DEPENDENT OUTER MEMBRANE RECEPTOR"/>
    <property type="match status" value="1"/>
</dbReference>
<evidence type="ECO:0000259" key="11">
    <source>
        <dbReference type="Pfam" id="PF00593"/>
    </source>
</evidence>
<dbReference type="PROSITE" id="PS52016">
    <property type="entry name" value="TONB_DEPENDENT_REC_3"/>
    <property type="match status" value="1"/>
</dbReference>
<dbReference type="InterPro" id="IPR036942">
    <property type="entry name" value="Beta-barrel_TonB_sf"/>
</dbReference>
<feature type="domain" description="TonB-dependent receptor-like beta-barrel" evidence="11">
    <location>
        <begin position="232"/>
        <end position="704"/>
    </location>
</feature>
<keyword evidence="5 9" id="KW-0798">TonB box</keyword>
<comment type="similarity">
    <text evidence="8 9">Belongs to the TonB-dependent receptor family.</text>
</comment>
<dbReference type="Pfam" id="PF07715">
    <property type="entry name" value="Plug"/>
    <property type="match status" value="1"/>
</dbReference>
<dbReference type="OrthoDB" id="9795928at2"/>
<evidence type="ECO:0000256" key="9">
    <source>
        <dbReference type="RuleBase" id="RU003357"/>
    </source>
</evidence>
<dbReference type="Pfam" id="PF13715">
    <property type="entry name" value="CarbopepD_reg_2"/>
    <property type="match status" value="1"/>
</dbReference>
<keyword evidence="4 8" id="KW-0812">Transmembrane</keyword>
<feature type="signal peptide" evidence="10">
    <location>
        <begin position="1"/>
        <end position="19"/>
    </location>
</feature>
<reference evidence="13 14" key="1">
    <citation type="submission" date="2019-08" db="EMBL/GenBank/DDBJ databases">
        <title>Genome sequence of Gillisia hiemivivida IC154 (type strain).</title>
        <authorList>
            <person name="Bowman J.P."/>
        </authorList>
    </citation>
    <scope>NUCLEOTIDE SEQUENCE [LARGE SCALE GENOMIC DNA]</scope>
    <source>
        <strain evidence="13 14">IC154</strain>
    </source>
</reference>
<comment type="caution">
    <text evidence="13">The sequence shown here is derived from an EMBL/GenBank/DDBJ whole genome shotgun (WGS) entry which is preliminary data.</text>
</comment>
<dbReference type="InterPro" id="IPR039426">
    <property type="entry name" value="TonB-dep_rcpt-like"/>
</dbReference>
<dbReference type="GO" id="GO:0015344">
    <property type="term" value="F:siderophore uptake transmembrane transporter activity"/>
    <property type="evidence" value="ECO:0007669"/>
    <property type="project" value="TreeGrafter"/>
</dbReference>
<evidence type="ECO:0000313" key="14">
    <source>
        <dbReference type="Proteomes" id="UP000321367"/>
    </source>
</evidence>
<dbReference type="GO" id="GO:0009279">
    <property type="term" value="C:cell outer membrane"/>
    <property type="evidence" value="ECO:0007669"/>
    <property type="project" value="UniProtKB-SubCell"/>
</dbReference>
<dbReference type="RefSeq" id="WP_146929482.1">
    <property type="nucleotide sequence ID" value="NZ_CBCSHZ010000001.1"/>
</dbReference>
<organism evidence="13 14">
    <name type="scientific">Gillisia hiemivivida</name>
    <dbReference type="NCBI Taxonomy" id="291190"/>
    <lineage>
        <taxon>Bacteria</taxon>
        <taxon>Pseudomonadati</taxon>
        <taxon>Bacteroidota</taxon>
        <taxon>Flavobacteriia</taxon>
        <taxon>Flavobacteriales</taxon>
        <taxon>Flavobacteriaceae</taxon>
        <taxon>Gillisia</taxon>
    </lineage>
</organism>
<sequence>MIKSFLSVLLLIVCASVYSQNTITGKLIDLETKQPIIGANVYVSKLEKGTITNLDGDFKLSNIPDGEFKMVVSFIGYTTKTFSFSSPSGNPVIIELQPSAIEMEEVIVSTPFHKLQSENVVKVERESLEDLKKAGAVTLAEGITQIAGVESITTGAGIGKPVIRGLSANRVLVYAQGVRLENQQFGDEHGLGVSASGVESVEVIKGPASLLYGSDALGGVLYLNPEKYAESDSTSIDASYNYFSNTVGSEANLGLKTSGEKWSYLVRGNYAVHSDYETGDGVRVTNSRFQEKDLKAGIGFQDTKYKGDFRYNYNNTNIGIPGEIGEQTTSKDIISPYQKLDNHIVSLSNKIFLPESSIDLKVGYLFNNRKEFEEESPDPALEMHLETLNYDLKYNAPVWGNFETIFGVQGLFQTNENFGEELLIPDASIRDFGVLGTTHYHLEKIDIQAGLRFDTRNINTQENGTVGEPGYFQAIDRDFTSYNGSLGIKFDLFENLTTRINAASGFRAPNLAELSSNGVHEGTNRFEIGNANLENEQNIQLDLSLEYRNEHFELFGNAFYNKINQYIFIAPTNELIDESSVFVYTQDDAKLYGGEAGFHLHPHPIDWLHLESSLALVIGEKDNGESLPFIPATSITNTLRTEFDSFKWFSNNYSFITVKSTGAQNKISDFETSTSGYTLVSAGFGGTIMIEKVPLEIRISGNNLFDKNYVSHLSRLKTDGIANMGRNISIGIQTKF</sequence>
<evidence type="ECO:0000256" key="4">
    <source>
        <dbReference type="ARBA" id="ARBA00022692"/>
    </source>
</evidence>
<evidence type="ECO:0000256" key="5">
    <source>
        <dbReference type="ARBA" id="ARBA00023077"/>
    </source>
</evidence>
<feature type="domain" description="TonB-dependent receptor plug" evidence="12">
    <location>
        <begin position="127"/>
        <end position="220"/>
    </location>
</feature>
<accession>A0A5C6ZYH2</accession>
<comment type="subcellular location">
    <subcellularLocation>
        <location evidence="1 8">Cell outer membrane</location>
        <topology evidence="1 8">Multi-pass membrane protein</topology>
    </subcellularLocation>
</comment>
<dbReference type="GO" id="GO:0044718">
    <property type="term" value="P:siderophore transmembrane transport"/>
    <property type="evidence" value="ECO:0007669"/>
    <property type="project" value="TreeGrafter"/>
</dbReference>
<dbReference type="SUPFAM" id="SSF56935">
    <property type="entry name" value="Porins"/>
    <property type="match status" value="1"/>
</dbReference>
<evidence type="ECO:0000256" key="3">
    <source>
        <dbReference type="ARBA" id="ARBA00022452"/>
    </source>
</evidence>
<dbReference type="Gene3D" id="2.60.40.1120">
    <property type="entry name" value="Carboxypeptidase-like, regulatory domain"/>
    <property type="match status" value="1"/>
</dbReference>
<dbReference type="InterPro" id="IPR037066">
    <property type="entry name" value="Plug_dom_sf"/>
</dbReference>
<keyword evidence="2 8" id="KW-0813">Transport</keyword>
<dbReference type="Proteomes" id="UP000321367">
    <property type="component" value="Unassembled WGS sequence"/>
</dbReference>
<evidence type="ECO:0000256" key="8">
    <source>
        <dbReference type="PROSITE-ProRule" id="PRU01360"/>
    </source>
</evidence>
<evidence type="ECO:0000259" key="12">
    <source>
        <dbReference type="Pfam" id="PF07715"/>
    </source>
</evidence>
<proteinExistence type="inferred from homology"/>
<evidence type="ECO:0000256" key="1">
    <source>
        <dbReference type="ARBA" id="ARBA00004571"/>
    </source>
</evidence>
<keyword evidence="3 8" id="KW-1134">Transmembrane beta strand</keyword>
<feature type="chain" id="PRO_5022797939" evidence="10">
    <location>
        <begin position="20"/>
        <end position="736"/>
    </location>
</feature>
<keyword evidence="14" id="KW-1185">Reference proteome</keyword>
<keyword evidence="6 8" id="KW-0472">Membrane</keyword>
<evidence type="ECO:0000256" key="2">
    <source>
        <dbReference type="ARBA" id="ARBA00022448"/>
    </source>
</evidence>
<dbReference type="SUPFAM" id="SSF49464">
    <property type="entry name" value="Carboxypeptidase regulatory domain-like"/>
    <property type="match status" value="1"/>
</dbReference>
<keyword evidence="7 8" id="KW-0998">Cell outer membrane</keyword>
<keyword evidence="13" id="KW-0675">Receptor</keyword>
<dbReference type="Gene3D" id="2.170.130.10">
    <property type="entry name" value="TonB-dependent receptor, plug domain"/>
    <property type="match status" value="1"/>
</dbReference>
<keyword evidence="10" id="KW-0732">Signal</keyword>
<evidence type="ECO:0000256" key="7">
    <source>
        <dbReference type="ARBA" id="ARBA00023237"/>
    </source>
</evidence>
<name>A0A5C6ZYH2_9FLAO</name>